<dbReference type="AlphaFoldDB" id="A0AA36IPA7"/>
<organism evidence="3 4">
    <name type="scientific">Effrenium voratum</name>
    <dbReference type="NCBI Taxonomy" id="2562239"/>
    <lineage>
        <taxon>Eukaryota</taxon>
        <taxon>Sar</taxon>
        <taxon>Alveolata</taxon>
        <taxon>Dinophyceae</taxon>
        <taxon>Suessiales</taxon>
        <taxon>Symbiodiniaceae</taxon>
        <taxon>Effrenium</taxon>
    </lineage>
</organism>
<dbReference type="EMBL" id="CAUJNA010002068">
    <property type="protein sequence ID" value="CAJ1390405.1"/>
    <property type="molecule type" value="Genomic_DNA"/>
</dbReference>
<keyword evidence="1" id="KW-0863">Zinc-finger</keyword>
<reference evidence="3" key="1">
    <citation type="submission" date="2023-08" db="EMBL/GenBank/DDBJ databases">
        <authorList>
            <person name="Chen Y."/>
            <person name="Shah S."/>
            <person name="Dougan E. K."/>
            <person name="Thang M."/>
            <person name="Chan C."/>
        </authorList>
    </citation>
    <scope>NUCLEOTIDE SEQUENCE</scope>
</reference>
<keyword evidence="1" id="KW-0862">Zinc</keyword>
<dbReference type="InterPro" id="IPR000571">
    <property type="entry name" value="Znf_CCCH"/>
</dbReference>
<keyword evidence="1" id="KW-0479">Metal-binding</keyword>
<evidence type="ECO:0000259" key="2">
    <source>
        <dbReference type="PROSITE" id="PS50103"/>
    </source>
</evidence>
<name>A0AA36IPA7_9DINO</name>
<evidence type="ECO:0000313" key="3">
    <source>
        <dbReference type="EMBL" id="CAJ1390405.1"/>
    </source>
</evidence>
<dbReference type="Proteomes" id="UP001178507">
    <property type="component" value="Unassembled WGS sequence"/>
</dbReference>
<gene>
    <name evidence="3" type="ORF">EVOR1521_LOCUS15840</name>
</gene>
<keyword evidence="4" id="KW-1185">Reference proteome</keyword>
<accession>A0AA36IPA7</accession>
<dbReference type="GO" id="GO:0008270">
    <property type="term" value="F:zinc ion binding"/>
    <property type="evidence" value="ECO:0007669"/>
    <property type="project" value="UniProtKB-KW"/>
</dbReference>
<feature type="domain" description="C3H1-type" evidence="2">
    <location>
        <begin position="86"/>
        <end position="110"/>
    </location>
</feature>
<comment type="caution">
    <text evidence="3">The sequence shown here is derived from an EMBL/GenBank/DDBJ whole genome shotgun (WGS) entry which is preliminary data.</text>
</comment>
<evidence type="ECO:0000313" key="4">
    <source>
        <dbReference type="Proteomes" id="UP001178507"/>
    </source>
</evidence>
<feature type="zinc finger region" description="C3H1-type" evidence="1">
    <location>
        <begin position="86"/>
        <end position="110"/>
    </location>
</feature>
<dbReference type="PROSITE" id="PS50103">
    <property type="entry name" value="ZF_C3H1"/>
    <property type="match status" value="1"/>
</dbReference>
<sequence>MLATNVWPNRSILGTVDRLGKLYVVLVKNSSLNIEPWPPMLPRSRSCPALSVVQPEDDRGCEEPAEQLLSDAAVARLRHAGGQCLPCIFFHSKADGCRNGDRCSHCHICTVADMKHKKNFLKRQAKRRR</sequence>
<proteinExistence type="predicted"/>
<protein>
    <recommendedName>
        <fullName evidence="2">C3H1-type domain-containing protein</fullName>
    </recommendedName>
</protein>
<evidence type="ECO:0000256" key="1">
    <source>
        <dbReference type="PROSITE-ProRule" id="PRU00723"/>
    </source>
</evidence>